<protein>
    <submittedName>
        <fullName evidence="2">Uncharacterized protein</fullName>
    </submittedName>
</protein>
<evidence type="ECO:0000256" key="1">
    <source>
        <dbReference type="SAM" id="Phobius"/>
    </source>
</evidence>
<dbReference type="OrthoDB" id="9900848at2"/>
<accession>A0A1N7P7Q2</accession>
<proteinExistence type="predicted"/>
<dbReference type="RefSeq" id="WP_076401444.1">
    <property type="nucleotide sequence ID" value="NZ_FTOA01000006.1"/>
</dbReference>
<reference evidence="2 3" key="1">
    <citation type="submission" date="2017-01" db="EMBL/GenBank/DDBJ databases">
        <authorList>
            <person name="Mah S.A."/>
            <person name="Swanson W.J."/>
            <person name="Moy G.W."/>
            <person name="Vacquier V.D."/>
        </authorList>
    </citation>
    <scope>NUCLEOTIDE SEQUENCE [LARGE SCALE GENOMIC DNA]</scope>
    <source>
        <strain evidence="2 3">DSM 11589</strain>
    </source>
</reference>
<keyword evidence="3" id="KW-1185">Reference proteome</keyword>
<dbReference type="Proteomes" id="UP000185678">
    <property type="component" value="Unassembled WGS sequence"/>
</dbReference>
<dbReference type="AlphaFoldDB" id="A0A1N7P7Q2"/>
<organism evidence="2 3">
    <name type="scientific">Insolitispirillum peregrinum</name>
    <dbReference type="NCBI Taxonomy" id="80876"/>
    <lineage>
        <taxon>Bacteria</taxon>
        <taxon>Pseudomonadati</taxon>
        <taxon>Pseudomonadota</taxon>
        <taxon>Alphaproteobacteria</taxon>
        <taxon>Rhodospirillales</taxon>
        <taxon>Novispirillaceae</taxon>
        <taxon>Insolitispirillum</taxon>
    </lineage>
</organism>
<evidence type="ECO:0000313" key="2">
    <source>
        <dbReference type="EMBL" id="SIT06601.1"/>
    </source>
</evidence>
<evidence type="ECO:0000313" key="3">
    <source>
        <dbReference type="Proteomes" id="UP000185678"/>
    </source>
</evidence>
<keyword evidence="1" id="KW-1133">Transmembrane helix</keyword>
<keyword evidence="1" id="KW-0812">Transmembrane</keyword>
<feature type="transmembrane region" description="Helical" evidence="1">
    <location>
        <begin position="66"/>
        <end position="89"/>
    </location>
</feature>
<name>A0A1N7P7Q2_9PROT</name>
<gene>
    <name evidence="2" type="ORF">SAMN05421779_106127</name>
</gene>
<sequence length="92" mass="10179">MAAAQKGRSREDCELELRRLQAMYSKLPPEKQAVHRAHMQARIDALIREINGETGKKKKGGGMMQTLLLIVLACVVALGAGFFGITYFMRAS</sequence>
<dbReference type="EMBL" id="FTOA01000006">
    <property type="protein sequence ID" value="SIT06601.1"/>
    <property type="molecule type" value="Genomic_DNA"/>
</dbReference>
<keyword evidence="1" id="KW-0472">Membrane</keyword>